<proteinExistence type="predicted"/>
<evidence type="ECO:0008006" key="5">
    <source>
        <dbReference type="Google" id="ProtNLM"/>
    </source>
</evidence>
<feature type="chain" id="PRO_5045716862" description="Secreted protein" evidence="2">
    <location>
        <begin position="32"/>
        <end position="319"/>
    </location>
</feature>
<comment type="caution">
    <text evidence="3">The sequence shown here is derived from an EMBL/GenBank/DDBJ whole genome shotgun (WGS) entry which is preliminary data.</text>
</comment>
<gene>
    <name evidence="3" type="ORF">ITX44_06280</name>
</gene>
<feature type="signal peptide" evidence="2">
    <location>
        <begin position="1"/>
        <end position="31"/>
    </location>
</feature>
<protein>
    <recommendedName>
        <fullName evidence="5">Secreted protein</fullName>
    </recommendedName>
</protein>
<sequence>MVSIKTAPAISAARCAAVLAMLIPVASCAHGAAEQHGSPPPLGHVPVITSVDQIALPIDSYEVTVEQTRTLFEASTVVTQQCMRSYGLSYPAPQWGDAFSDTPRDLKRRSVVYGFFDPAAPRNDGYDAVAVGDGSPQPPLSDAVRTVLDGVDRTNRPVTVYGGKAVPDHGCLGRGRAEVGDPPMPADSEELPDGGPKVPATDPRMVGANAEWSRCMKSKGFGYASPGAAYFDRKWRSVPRPGAVPVPLTHTREEIATVTADLDCKLSTNLMGVAVAVETAYDKQYIGSHAAALSAFTRSLDDRLAKAQRIIASGGAAAG</sequence>
<evidence type="ECO:0000256" key="2">
    <source>
        <dbReference type="SAM" id="SignalP"/>
    </source>
</evidence>
<organism evidence="3 4">
    <name type="scientific">Actinacidiphila acididurans</name>
    <dbReference type="NCBI Taxonomy" id="2784346"/>
    <lineage>
        <taxon>Bacteria</taxon>
        <taxon>Bacillati</taxon>
        <taxon>Actinomycetota</taxon>
        <taxon>Actinomycetes</taxon>
        <taxon>Kitasatosporales</taxon>
        <taxon>Streptomycetaceae</taxon>
        <taxon>Actinacidiphila</taxon>
    </lineage>
</organism>
<dbReference type="RefSeq" id="WP_205356028.1">
    <property type="nucleotide sequence ID" value="NZ_JADKYB010000003.1"/>
</dbReference>
<evidence type="ECO:0000313" key="4">
    <source>
        <dbReference type="Proteomes" id="UP000749040"/>
    </source>
</evidence>
<keyword evidence="4" id="KW-1185">Reference proteome</keyword>
<evidence type="ECO:0000313" key="3">
    <source>
        <dbReference type="EMBL" id="MBM9504147.1"/>
    </source>
</evidence>
<reference evidence="3 4" key="1">
    <citation type="submission" date="2021-01" db="EMBL/GenBank/DDBJ databases">
        <title>Streptomyces acididurans sp. nov., isolated from a peat swamp forest soil.</title>
        <authorList>
            <person name="Chantavorakit T."/>
            <person name="Duangmal K."/>
        </authorList>
    </citation>
    <scope>NUCLEOTIDE SEQUENCE [LARGE SCALE GENOMIC DNA]</scope>
    <source>
        <strain evidence="3 4">KK5PA1</strain>
    </source>
</reference>
<dbReference type="Proteomes" id="UP000749040">
    <property type="component" value="Unassembled WGS sequence"/>
</dbReference>
<name>A0ABS2TM54_9ACTN</name>
<keyword evidence="2" id="KW-0732">Signal</keyword>
<evidence type="ECO:0000256" key="1">
    <source>
        <dbReference type="SAM" id="MobiDB-lite"/>
    </source>
</evidence>
<accession>A0ABS2TM54</accession>
<dbReference type="EMBL" id="JADKYB010000003">
    <property type="protein sequence ID" value="MBM9504147.1"/>
    <property type="molecule type" value="Genomic_DNA"/>
</dbReference>
<feature type="region of interest" description="Disordered" evidence="1">
    <location>
        <begin position="171"/>
        <end position="203"/>
    </location>
</feature>